<accession>A0A1M5AX82</accession>
<evidence type="ECO:0000313" key="2">
    <source>
        <dbReference type="EMBL" id="SHF34522.1"/>
    </source>
</evidence>
<keyword evidence="3" id="KW-1185">Reference proteome</keyword>
<name>A0A1M5AX82_9FLAO</name>
<dbReference type="AlphaFoldDB" id="A0A1M5AX82"/>
<organism evidence="2 3">
    <name type="scientific">Flavobacterium fontis</name>
    <dbReference type="NCBI Taxonomy" id="1124188"/>
    <lineage>
        <taxon>Bacteria</taxon>
        <taxon>Pseudomonadati</taxon>
        <taxon>Bacteroidota</taxon>
        <taxon>Flavobacteriia</taxon>
        <taxon>Flavobacteriales</taxon>
        <taxon>Flavobacteriaceae</taxon>
        <taxon>Flavobacterium</taxon>
    </lineage>
</organism>
<protein>
    <submittedName>
        <fullName evidence="2">Uncharacterized protein</fullName>
    </submittedName>
</protein>
<proteinExistence type="predicted"/>
<evidence type="ECO:0000313" key="3">
    <source>
        <dbReference type="Proteomes" id="UP000184147"/>
    </source>
</evidence>
<keyword evidence="1" id="KW-0472">Membrane</keyword>
<dbReference type="Proteomes" id="UP000184147">
    <property type="component" value="Unassembled WGS sequence"/>
</dbReference>
<feature type="transmembrane region" description="Helical" evidence="1">
    <location>
        <begin position="42"/>
        <end position="70"/>
    </location>
</feature>
<feature type="transmembrane region" description="Helical" evidence="1">
    <location>
        <begin position="12"/>
        <end position="30"/>
    </location>
</feature>
<reference evidence="2 3" key="1">
    <citation type="submission" date="2016-11" db="EMBL/GenBank/DDBJ databases">
        <authorList>
            <person name="Jaros S."/>
            <person name="Januszkiewicz K."/>
            <person name="Wedrychowicz H."/>
        </authorList>
    </citation>
    <scope>NUCLEOTIDE SEQUENCE [LARGE SCALE GENOMIC DNA]</scope>
    <source>
        <strain evidence="2 3">DSM 25660</strain>
    </source>
</reference>
<dbReference type="EMBL" id="FQVQ01000007">
    <property type="protein sequence ID" value="SHF34522.1"/>
    <property type="molecule type" value="Genomic_DNA"/>
</dbReference>
<gene>
    <name evidence="2" type="ORF">SAMN05444377_10719</name>
</gene>
<sequence length="76" mass="9175">MINKKIKLSINIIIITLVVIFLCWILTKIIHHYKIYNDLGILVYSICFYLVILSLFILIVMLFRLLFLFIKRKQCR</sequence>
<keyword evidence="1" id="KW-1133">Transmembrane helix</keyword>
<keyword evidence="1" id="KW-0812">Transmembrane</keyword>
<evidence type="ECO:0000256" key="1">
    <source>
        <dbReference type="SAM" id="Phobius"/>
    </source>
</evidence>